<sequence>MAKKKEEQRPQKKKKRRGRERERERKRRRRRTGAMSREKVQIGKLAVVGDTGAARSRKRARRTDTEVQEEEAILEAMGSPSRPPRRTGAAAASSRTRKSNNTGARSVDLREAAEAAEEEGHVSDSDSAPLAHRRASRQDHRVATDSSVDEGGQGETVVHRTALRQSEEENLETNTADEQGREGEGEDGDEDEDGTPSRGEEEA</sequence>
<accession>A0A9P1HBC5</accession>
<name>A0A9P1HBC5_9PEZI</name>
<proteinExistence type="predicted"/>
<organism evidence="2 3">
    <name type="scientific">Parascedosporium putredinis</name>
    <dbReference type="NCBI Taxonomy" id="1442378"/>
    <lineage>
        <taxon>Eukaryota</taxon>
        <taxon>Fungi</taxon>
        <taxon>Dikarya</taxon>
        <taxon>Ascomycota</taxon>
        <taxon>Pezizomycotina</taxon>
        <taxon>Sordariomycetes</taxon>
        <taxon>Hypocreomycetidae</taxon>
        <taxon>Microascales</taxon>
        <taxon>Microascaceae</taxon>
        <taxon>Parascedosporium</taxon>
    </lineage>
</organism>
<feature type="compositionally biased region" description="Basic and acidic residues" evidence="1">
    <location>
        <begin position="107"/>
        <end position="124"/>
    </location>
</feature>
<evidence type="ECO:0000256" key="1">
    <source>
        <dbReference type="SAM" id="MobiDB-lite"/>
    </source>
</evidence>
<dbReference type="AlphaFoldDB" id="A0A9P1HBC5"/>
<feature type="compositionally biased region" description="Acidic residues" evidence="1">
    <location>
        <begin position="184"/>
        <end position="194"/>
    </location>
</feature>
<keyword evidence="3" id="KW-1185">Reference proteome</keyword>
<dbReference type="EMBL" id="CALLCH030000018">
    <property type="protein sequence ID" value="CAI4218903.1"/>
    <property type="molecule type" value="Genomic_DNA"/>
</dbReference>
<feature type="compositionally biased region" description="Basic and acidic residues" evidence="1">
    <location>
        <begin position="1"/>
        <end position="10"/>
    </location>
</feature>
<feature type="region of interest" description="Disordered" evidence="1">
    <location>
        <begin position="1"/>
        <end position="203"/>
    </location>
</feature>
<evidence type="ECO:0000313" key="3">
    <source>
        <dbReference type="Proteomes" id="UP000838763"/>
    </source>
</evidence>
<reference evidence="2" key="1">
    <citation type="submission" date="2022-11" db="EMBL/GenBank/DDBJ databases">
        <authorList>
            <person name="Scott C."/>
            <person name="Bruce N."/>
        </authorList>
    </citation>
    <scope>NUCLEOTIDE SEQUENCE</scope>
</reference>
<protein>
    <submittedName>
        <fullName evidence="2">Uncharacterized protein</fullName>
    </submittedName>
</protein>
<evidence type="ECO:0000313" key="2">
    <source>
        <dbReference type="EMBL" id="CAI4218903.1"/>
    </source>
</evidence>
<gene>
    <name evidence="2" type="ORF">PPNO1_LOCUS8475</name>
</gene>
<comment type="caution">
    <text evidence="2">The sequence shown here is derived from an EMBL/GenBank/DDBJ whole genome shotgun (WGS) entry which is preliminary data.</text>
</comment>
<dbReference type="Proteomes" id="UP000838763">
    <property type="component" value="Unassembled WGS sequence"/>
</dbReference>
<feature type="compositionally biased region" description="Basic residues" evidence="1">
    <location>
        <begin position="11"/>
        <end position="32"/>
    </location>
</feature>